<protein>
    <submittedName>
        <fullName evidence="1">Uncharacterized protein</fullName>
    </submittedName>
</protein>
<evidence type="ECO:0000313" key="2">
    <source>
        <dbReference type="Proteomes" id="UP000834106"/>
    </source>
</evidence>
<reference evidence="1" key="1">
    <citation type="submission" date="2023-05" db="EMBL/GenBank/DDBJ databases">
        <authorList>
            <person name="Huff M."/>
        </authorList>
    </citation>
    <scope>NUCLEOTIDE SEQUENCE</scope>
</reference>
<dbReference type="SUPFAM" id="SSF53756">
    <property type="entry name" value="UDP-Glycosyltransferase/glycogen phosphorylase"/>
    <property type="match status" value="1"/>
</dbReference>
<dbReference type="PANTHER" id="PTHR48045:SF3">
    <property type="entry name" value="GLYCOSYLTRANSFERASE"/>
    <property type="match status" value="1"/>
</dbReference>
<sequence length="100" mass="11325">MVTWPVFAEQFSNEKLVTDVLRIGVSVGNKQWKRTGSEGIEREAIDTAIRRIMEGEEGGEMRRRAQEYKEKARKAVEEDGSSYTDLSALFEELSAIKVGQ</sequence>
<dbReference type="PANTHER" id="PTHR48045">
    <property type="entry name" value="UDP-GLYCOSYLTRANSFERASE 72B1"/>
    <property type="match status" value="1"/>
</dbReference>
<keyword evidence="2" id="KW-1185">Reference proteome</keyword>
<dbReference type="Gene3D" id="3.40.50.2000">
    <property type="entry name" value="Glycogen Phosphorylase B"/>
    <property type="match status" value="2"/>
</dbReference>
<proteinExistence type="predicted"/>
<evidence type="ECO:0000313" key="1">
    <source>
        <dbReference type="EMBL" id="CAI9786297.1"/>
    </source>
</evidence>
<name>A0AAD2EBW7_9LAMI</name>
<dbReference type="EMBL" id="OU503057">
    <property type="protein sequence ID" value="CAI9786297.1"/>
    <property type="molecule type" value="Genomic_DNA"/>
</dbReference>
<dbReference type="Proteomes" id="UP000834106">
    <property type="component" value="Chromosome 22"/>
</dbReference>
<organism evidence="1 2">
    <name type="scientific">Fraxinus pennsylvanica</name>
    <dbReference type="NCBI Taxonomy" id="56036"/>
    <lineage>
        <taxon>Eukaryota</taxon>
        <taxon>Viridiplantae</taxon>
        <taxon>Streptophyta</taxon>
        <taxon>Embryophyta</taxon>
        <taxon>Tracheophyta</taxon>
        <taxon>Spermatophyta</taxon>
        <taxon>Magnoliopsida</taxon>
        <taxon>eudicotyledons</taxon>
        <taxon>Gunneridae</taxon>
        <taxon>Pentapetalae</taxon>
        <taxon>asterids</taxon>
        <taxon>lamiids</taxon>
        <taxon>Lamiales</taxon>
        <taxon>Oleaceae</taxon>
        <taxon>Oleeae</taxon>
        <taxon>Fraxinus</taxon>
    </lineage>
</organism>
<gene>
    <name evidence="1" type="ORF">FPE_LOCUS33727</name>
</gene>
<accession>A0AAD2EBW7</accession>
<dbReference type="AlphaFoldDB" id="A0AAD2EBW7"/>